<evidence type="ECO:0000259" key="2">
    <source>
        <dbReference type="PROSITE" id="PS50011"/>
    </source>
</evidence>
<dbReference type="InterPro" id="IPR000719">
    <property type="entry name" value="Prot_kinase_dom"/>
</dbReference>
<dbReference type="AlphaFoldDB" id="A0A135L7Q4"/>
<dbReference type="InterPro" id="IPR011009">
    <property type="entry name" value="Kinase-like_dom_sf"/>
</dbReference>
<organism evidence="3 4">
    <name type="scientific">Tepidibacillus decaturensis</name>
    <dbReference type="NCBI Taxonomy" id="1413211"/>
    <lineage>
        <taxon>Bacteria</taxon>
        <taxon>Bacillati</taxon>
        <taxon>Bacillota</taxon>
        <taxon>Bacilli</taxon>
        <taxon>Bacillales</taxon>
        <taxon>Bacillaceae</taxon>
        <taxon>Tepidibacillus</taxon>
    </lineage>
</organism>
<dbReference type="PANTHER" id="PTHR11909">
    <property type="entry name" value="CASEIN KINASE-RELATED"/>
    <property type="match status" value="1"/>
</dbReference>
<protein>
    <recommendedName>
        <fullName evidence="2">Protein kinase domain-containing protein</fullName>
    </recommendedName>
</protein>
<dbReference type="SUPFAM" id="SSF56112">
    <property type="entry name" value="Protein kinase-like (PK-like)"/>
    <property type="match status" value="1"/>
</dbReference>
<name>A0A135L7Q4_9BACI</name>
<dbReference type="Gene3D" id="1.10.510.10">
    <property type="entry name" value="Transferase(Phosphotransferase) domain 1"/>
    <property type="match status" value="1"/>
</dbReference>
<keyword evidence="4" id="KW-1185">Reference proteome</keyword>
<comment type="caution">
    <text evidence="3">The sequence shown here is derived from an EMBL/GenBank/DDBJ whole genome shotgun (WGS) entry which is preliminary data.</text>
</comment>
<feature type="binding site" evidence="1">
    <location>
        <position position="55"/>
    </location>
    <ligand>
        <name>ATP</name>
        <dbReference type="ChEBI" id="CHEBI:30616"/>
    </ligand>
</feature>
<dbReference type="RefSeq" id="WP_068727092.1">
    <property type="nucleotide sequence ID" value="NZ_LSKU01000001.1"/>
</dbReference>
<dbReference type="GO" id="GO:0005524">
    <property type="term" value="F:ATP binding"/>
    <property type="evidence" value="ECO:0007669"/>
    <property type="project" value="UniProtKB-UniRule"/>
</dbReference>
<evidence type="ECO:0000256" key="1">
    <source>
        <dbReference type="PROSITE-ProRule" id="PRU10141"/>
    </source>
</evidence>
<evidence type="ECO:0000313" key="4">
    <source>
        <dbReference type="Proteomes" id="UP000070352"/>
    </source>
</evidence>
<dbReference type="PROSITE" id="PS00107">
    <property type="entry name" value="PROTEIN_KINASE_ATP"/>
    <property type="match status" value="1"/>
</dbReference>
<dbReference type="OrthoDB" id="583109at2"/>
<gene>
    <name evidence="3" type="ORF">U473_13130</name>
</gene>
<sequence>MNMLFNRSHKETFRSGKVIKGKWNGRQYIVRRSLGSGENGTVYLVQSSEKLYALKISPISIDLGYEITVIQRLSETQGPSLGFSVFDIDDFIDDDEHYSFYVMPYVQGISIKYFFYGKSEKDYLKIFIKMLKLLEVIHKEGWAFGDLKPEHFLIDPDLGKLSMIDFGGVTKFGEGIRQYTEIYDRGSWGQGLERLTHITIYFLSS</sequence>
<feature type="domain" description="Protein kinase" evidence="2">
    <location>
        <begin position="28"/>
        <end position="205"/>
    </location>
</feature>
<dbReference type="InterPro" id="IPR050235">
    <property type="entry name" value="CK1_Ser-Thr_kinase"/>
</dbReference>
<dbReference type="PROSITE" id="PS50011">
    <property type="entry name" value="PROTEIN_KINASE_DOM"/>
    <property type="match status" value="1"/>
</dbReference>
<dbReference type="InterPro" id="IPR017441">
    <property type="entry name" value="Protein_kinase_ATP_BS"/>
</dbReference>
<dbReference type="STRING" id="1413211.U473_13130"/>
<keyword evidence="1" id="KW-0547">Nucleotide-binding</keyword>
<keyword evidence="1" id="KW-0067">ATP-binding</keyword>
<dbReference type="EMBL" id="LSKU01000001">
    <property type="protein sequence ID" value="KXG44853.1"/>
    <property type="molecule type" value="Genomic_DNA"/>
</dbReference>
<dbReference type="Proteomes" id="UP000070352">
    <property type="component" value="Unassembled WGS sequence"/>
</dbReference>
<accession>A0A135L7Q4</accession>
<reference evidence="3 4" key="1">
    <citation type="submission" date="2016-02" db="EMBL/GenBank/DDBJ databases">
        <title>Draft Genome for Tepidibacillus decaturensis nov. sp. Strain Z9, an Anaerobic, Moderately Thermophilic and Heterotrophic Bacterium from Deep Subsurface of the Illinois Basin, USA.</title>
        <authorList>
            <person name="Dong Y."/>
            <person name="Chang J.Y."/>
            <person name="Sanford R."/>
            <person name="Fouke B.W."/>
        </authorList>
    </citation>
    <scope>NUCLEOTIDE SEQUENCE [LARGE SCALE GENOMIC DNA]</scope>
    <source>
        <strain evidence="3 4">Z9</strain>
    </source>
</reference>
<dbReference type="GO" id="GO:0004672">
    <property type="term" value="F:protein kinase activity"/>
    <property type="evidence" value="ECO:0007669"/>
    <property type="project" value="InterPro"/>
</dbReference>
<evidence type="ECO:0000313" key="3">
    <source>
        <dbReference type="EMBL" id="KXG44853.1"/>
    </source>
</evidence>
<dbReference type="Pfam" id="PF00069">
    <property type="entry name" value="Pkinase"/>
    <property type="match status" value="1"/>
</dbReference>
<proteinExistence type="predicted"/>